<feature type="compositionally biased region" description="Basic and acidic residues" evidence="1">
    <location>
        <begin position="65"/>
        <end position="78"/>
    </location>
</feature>
<evidence type="ECO:0000256" key="1">
    <source>
        <dbReference type="SAM" id="MobiDB-lite"/>
    </source>
</evidence>
<proteinExistence type="predicted"/>
<reference evidence="2" key="2">
    <citation type="journal article" name="Front. Microbiol.">
        <title>Degradative Capacity of Two Strains of Rhodonia placenta: From Phenotype to Genotype.</title>
        <authorList>
            <person name="Kolle M."/>
            <person name="Horta M.A.C."/>
            <person name="Nowrousian M."/>
            <person name="Ohm R.A."/>
            <person name="Benz J.P."/>
            <person name="Pilgard A."/>
        </authorList>
    </citation>
    <scope>NUCLEOTIDE SEQUENCE</scope>
    <source>
        <strain evidence="2">FPRL280</strain>
    </source>
</reference>
<accession>A0A8H7P6W8</accession>
<dbReference type="EMBL" id="JADOXO010000034">
    <property type="protein sequence ID" value="KAF9818046.1"/>
    <property type="molecule type" value="Genomic_DNA"/>
</dbReference>
<reference evidence="2" key="1">
    <citation type="submission" date="2020-11" db="EMBL/GenBank/DDBJ databases">
        <authorList>
            <person name="Koelle M."/>
            <person name="Horta M.A.C."/>
            <person name="Nowrousian M."/>
            <person name="Ohm R.A."/>
            <person name="Benz P."/>
            <person name="Pilgard A."/>
        </authorList>
    </citation>
    <scope>NUCLEOTIDE SEQUENCE</scope>
    <source>
        <strain evidence="2">FPRL280</strain>
    </source>
</reference>
<dbReference type="AlphaFoldDB" id="A0A8H7P6W8"/>
<sequence length="102" mass="11506">MAWLYLLSVMTISKTTLHWYKSVRISFTRRLSFSRSASWSSMSARRDGSRKIGAGKTTRACTHPRQGECRRTCGKDQRPSSSIHASPLSPIWFMSNNPPAGE</sequence>
<comment type="caution">
    <text evidence="2">The sequence shown here is derived from an EMBL/GenBank/DDBJ whole genome shotgun (WGS) entry which is preliminary data.</text>
</comment>
<name>A0A8H7P6W8_9APHY</name>
<gene>
    <name evidence="2" type="ORF">IEO21_03007</name>
</gene>
<organism evidence="2 3">
    <name type="scientific">Rhodonia placenta</name>
    <dbReference type="NCBI Taxonomy" id="104341"/>
    <lineage>
        <taxon>Eukaryota</taxon>
        <taxon>Fungi</taxon>
        <taxon>Dikarya</taxon>
        <taxon>Basidiomycota</taxon>
        <taxon>Agaricomycotina</taxon>
        <taxon>Agaricomycetes</taxon>
        <taxon>Polyporales</taxon>
        <taxon>Adustoporiaceae</taxon>
        <taxon>Rhodonia</taxon>
    </lineage>
</organism>
<dbReference type="Proteomes" id="UP000639403">
    <property type="component" value="Unassembled WGS sequence"/>
</dbReference>
<protein>
    <submittedName>
        <fullName evidence="2">Uncharacterized protein</fullName>
    </submittedName>
</protein>
<evidence type="ECO:0000313" key="3">
    <source>
        <dbReference type="Proteomes" id="UP000639403"/>
    </source>
</evidence>
<evidence type="ECO:0000313" key="2">
    <source>
        <dbReference type="EMBL" id="KAF9818046.1"/>
    </source>
</evidence>
<feature type="region of interest" description="Disordered" evidence="1">
    <location>
        <begin position="44"/>
        <end position="102"/>
    </location>
</feature>